<reference evidence="12" key="1">
    <citation type="journal article" date="2017" name="BMC Biol.">
        <title>Cleavage modification did not alter blastomere fates during bryozoan evolution.</title>
        <authorList>
            <person name="Vellutini B.C."/>
            <person name="Martin-Duran J.M."/>
            <person name="Hejnol A."/>
        </authorList>
    </citation>
    <scope>NUCLEOTIDE SEQUENCE</scope>
</reference>
<feature type="region of interest" description="Disordered" evidence="10">
    <location>
        <begin position="158"/>
        <end position="208"/>
    </location>
</feature>
<evidence type="ECO:0000256" key="3">
    <source>
        <dbReference type="ARBA" id="ARBA00022771"/>
    </source>
</evidence>
<dbReference type="PANTHER" id="PTHR10071:SF337">
    <property type="entry name" value="GATA-BINDING FACTOR A"/>
    <property type="match status" value="1"/>
</dbReference>
<organism evidence="12">
    <name type="scientific">Membranipora membranacea</name>
    <name type="common">Sea mat</name>
    <dbReference type="NCBI Taxonomy" id="95170"/>
    <lineage>
        <taxon>Eukaryota</taxon>
        <taxon>Metazoa</taxon>
        <taxon>Spiralia</taxon>
        <taxon>Lophotrochozoa</taxon>
        <taxon>Bryozoa</taxon>
        <taxon>Gymnolaemata</taxon>
        <taxon>Cheilostomatida</taxon>
        <taxon>Malacostegina</taxon>
        <taxon>Membraniporoidea</taxon>
        <taxon>Membraniporidae</taxon>
        <taxon>Membranipora</taxon>
    </lineage>
</organism>
<keyword evidence="4" id="KW-0862">Zinc</keyword>
<protein>
    <submittedName>
        <fullName evidence="12">Gata456a</fullName>
    </submittedName>
</protein>
<dbReference type="PROSITE" id="PS00344">
    <property type="entry name" value="GATA_ZN_FINGER_1"/>
    <property type="match status" value="2"/>
</dbReference>
<keyword evidence="8" id="KW-0539">Nucleus</keyword>
<dbReference type="CDD" id="cd00202">
    <property type="entry name" value="ZnF_GATA"/>
    <property type="match status" value="2"/>
</dbReference>
<dbReference type="AlphaFoldDB" id="A0A1W6AZL4"/>
<dbReference type="PRINTS" id="PR00619">
    <property type="entry name" value="GATAZNFINGER"/>
</dbReference>
<evidence type="ECO:0000256" key="10">
    <source>
        <dbReference type="SAM" id="MobiDB-lite"/>
    </source>
</evidence>
<dbReference type="EMBL" id="KY565395">
    <property type="protein sequence ID" value="ARJ36954.1"/>
    <property type="molecule type" value="mRNA"/>
</dbReference>
<dbReference type="InterPro" id="IPR000679">
    <property type="entry name" value="Znf_GATA"/>
</dbReference>
<keyword evidence="6" id="KW-0238">DNA-binding</keyword>
<dbReference type="GO" id="GO:0000122">
    <property type="term" value="P:negative regulation of transcription by RNA polymerase II"/>
    <property type="evidence" value="ECO:0007669"/>
    <property type="project" value="TreeGrafter"/>
</dbReference>
<dbReference type="GO" id="GO:0000981">
    <property type="term" value="F:DNA-binding transcription factor activity, RNA polymerase II-specific"/>
    <property type="evidence" value="ECO:0007669"/>
    <property type="project" value="TreeGrafter"/>
</dbReference>
<evidence type="ECO:0000256" key="2">
    <source>
        <dbReference type="ARBA" id="ARBA00022723"/>
    </source>
</evidence>
<evidence type="ECO:0000256" key="4">
    <source>
        <dbReference type="ARBA" id="ARBA00022833"/>
    </source>
</evidence>
<keyword evidence="5" id="KW-0805">Transcription regulation</keyword>
<dbReference type="Gene3D" id="3.30.50.10">
    <property type="entry name" value="Erythroid Transcription Factor GATA-1, subunit A"/>
    <property type="match status" value="2"/>
</dbReference>
<dbReference type="GO" id="GO:0005634">
    <property type="term" value="C:nucleus"/>
    <property type="evidence" value="ECO:0007669"/>
    <property type="project" value="UniProtKB-SubCell"/>
</dbReference>
<dbReference type="PROSITE" id="PS50114">
    <property type="entry name" value="GATA_ZN_FINGER_2"/>
    <property type="match status" value="2"/>
</dbReference>
<dbReference type="FunFam" id="3.30.50.10:FF:000032">
    <property type="entry name" value="Transcription factor GATA-3"/>
    <property type="match status" value="1"/>
</dbReference>
<evidence type="ECO:0000256" key="7">
    <source>
        <dbReference type="ARBA" id="ARBA00023163"/>
    </source>
</evidence>
<dbReference type="InterPro" id="IPR039355">
    <property type="entry name" value="Transcription_factor_GATA"/>
</dbReference>
<name>A0A1W6AZL4_MEMME</name>
<dbReference type="SMART" id="SM00401">
    <property type="entry name" value="ZnF_GATA"/>
    <property type="match status" value="2"/>
</dbReference>
<gene>
    <name evidence="12" type="primary">gata456a</name>
</gene>
<feature type="compositionally biased region" description="Low complexity" evidence="10">
    <location>
        <begin position="181"/>
        <end position="195"/>
    </location>
</feature>
<evidence type="ECO:0000256" key="8">
    <source>
        <dbReference type="ARBA" id="ARBA00023242"/>
    </source>
</evidence>
<evidence type="ECO:0000256" key="6">
    <source>
        <dbReference type="ARBA" id="ARBA00023125"/>
    </source>
</evidence>
<evidence type="ECO:0000313" key="12">
    <source>
        <dbReference type="EMBL" id="ARJ36954.1"/>
    </source>
</evidence>
<dbReference type="InterPro" id="IPR013088">
    <property type="entry name" value="Znf_NHR/GATA"/>
</dbReference>
<sequence>MAQYSGYMIDPTTGGSWAAGYPMGGFPSSTQEIRRHLDGGAEIADDPYFGENRECVNCGAMSTPLWRRDTDGHYLCNACGLYQKINGLNRPPLAKQPPPPTTKKQSSSSAGLSRRTGLVCANCSTGTTTLWRRNNEGEPVCNACGLYYKLHNVNRPISMKKDGIQTRKRKPKGSSSGGKSGKSSSSNNNSSSNSSHLPTIPSNPQDSSAALLHSAMPYTTPFNHSGHVSHPSQTLPSMKYLTTSGLSPQITGVPAAHMTTSGKDDYTRYRDSYAMQQFYPAVPPHIVGAMSLKSDSKPVIPANGISHIKEEKPHPTAAIKE</sequence>
<dbReference type="GO" id="GO:0000978">
    <property type="term" value="F:RNA polymerase II cis-regulatory region sequence-specific DNA binding"/>
    <property type="evidence" value="ECO:0007669"/>
    <property type="project" value="TreeGrafter"/>
</dbReference>
<dbReference type="Pfam" id="PF00320">
    <property type="entry name" value="GATA"/>
    <property type="match status" value="2"/>
</dbReference>
<evidence type="ECO:0000256" key="9">
    <source>
        <dbReference type="PROSITE-ProRule" id="PRU00094"/>
    </source>
</evidence>
<comment type="subcellular location">
    <subcellularLocation>
        <location evidence="1">Nucleus</location>
    </subcellularLocation>
</comment>
<dbReference type="GO" id="GO:0045165">
    <property type="term" value="P:cell fate commitment"/>
    <property type="evidence" value="ECO:0007669"/>
    <property type="project" value="TreeGrafter"/>
</dbReference>
<dbReference type="SUPFAM" id="SSF57716">
    <property type="entry name" value="Glucocorticoid receptor-like (DNA-binding domain)"/>
    <property type="match status" value="2"/>
</dbReference>
<dbReference type="GO" id="GO:0045944">
    <property type="term" value="P:positive regulation of transcription by RNA polymerase II"/>
    <property type="evidence" value="ECO:0007669"/>
    <property type="project" value="TreeGrafter"/>
</dbReference>
<feature type="domain" description="GATA-type" evidence="11">
    <location>
        <begin position="114"/>
        <end position="167"/>
    </location>
</feature>
<feature type="compositionally biased region" description="Polar residues" evidence="10">
    <location>
        <begin position="196"/>
        <end position="208"/>
    </location>
</feature>
<evidence type="ECO:0000256" key="5">
    <source>
        <dbReference type="ARBA" id="ARBA00023015"/>
    </source>
</evidence>
<accession>A0A1W6AZL4</accession>
<feature type="region of interest" description="Disordered" evidence="10">
    <location>
        <begin position="90"/>
        <end position="113"/>
    </location>
</feature>
<evidence type="ECO:0000256" key="1">
    <source>
        <dbReference type="ARBA" id="ARBA00004123"/>
    </source>
</evidence>
<dbReference type="GO" id="GO:0008270">
    <property type="term" value="F:zinc ion binding"/>
    <property type="evidence" value="ECO:0007669"/>
    <property type="project" value="UniProtKB-KW"/>
</dbReference>
<keyword evidence="2" id="KW-0479">Metal-binding</keyword>
<evidence type="ECO:0000259" key="11">
    <source>
        <dbReference type="PROSITE" id="PS50114"/>
    </source>
</evidence>
<dbReference type="PANTHER" id="PTHR10071">
    <property type="entry name" value="TRANSCRIPTION FACTOR GATA FAMILY MEMBER"/>
    <property type="match status" value="1"/>
</dbReference>
<keyword evidence="3 9" id="KW-0863">Zinc-finger</keyword>
<keyword evidence="7" id="KW-0804">Transcription</keyword>
<feature type="domain" description="GATA-type" evidence="11">
    <location>
        <begin position="49"/>
        <end position="103"/>
    </location>
</feature>
<proteinExistence type="evidence at transcript level"/>